<evidence type="ECO:0000313" key="2">
    <source>
        <dbReference type="Proteomes" id="UP001066276"/>
    </source>
</evidence>
<accession>A0AAV7TB42</accession>
<dbReference type="AlphaFoldDB" id="A0AAV7TB42"/>
<gene>
    <name evidence="1" type="ORF">NDU88_004949</name>
</gene>
<reference evidence="1" key="1">
    <citation type="journal article" date="2022" name="bioRxiv">
        <title>Sequencing and chromosome-scale assembly of the giantPleurodeles waltlgenome.</title>
        <authorList>
            <person name="Brown T."/>
            <person name="Elewa A."/>
            <person name="Iarovenko S."/>
            <person name="Subramanian E."/>
            <person name="Araus A.J."/>
            <person name="Petzold A."/>
            <person name="Susuki M."/>
            <person name="Suzuki K.-i.T."/>
            <person name="Hayashi T."/>
            <person name="Toyoda A."/>
            <person name="Oliveira C."/>
            <person name="Osipova E."/>
            <person name="Leigh N.D."/>
            <person name="Simon A."/>
            <person name="Yun M.H."/>
        </authorList>
    </citation>
    <scope>NUCLEOTIDE SEQUENCE</scope>
    <source>
        <strain evidence="1">20211129_DDA</strain>
        <tissue evidence="1">Liver</tissue>
    </source>
</reference>
<proteinExistence type="predicted"/>
<protein>
    <submittedName>
        <fullName evidence="1">Uncharacterized protein</fullName>
    </submittedName>
</protein>
<sequence>MKPQATDDLKVQLHWIQECLEFLLLEIGRFALQAAPRMNCPSASQENPFSDVYSTGQGCIVCDSWKTNEPDVKGASS</sequence>
<keyword evidence="2" id="KW-1185">Reference proteome</keyword>
<dbReference type="Proteomes" id="UP001066276">
    <property type="component" value="Chromosome 4_1"/>
</dbReference>
<evidence type="ECO:0000313" key="1">
    <source>
        <dbReference type="EMBL" id="KAJ1173108.1"/>
    </source>
</evidence>
<dbReference type="EMBL" id="JANPWB010000007">
    <property type="protein sequence ID" value="KAJ1173108.1"/>
    <property type="molecule type" value="Genomic_DNA"/>
</dbReference>
<name>A0AAV7TB42_PLEWA</name>
<organism evidence="1 2">
    <name type="scientific">Pleurodeles waltl</name>
    <name type="common">Iberian ribbed newt</name>
    <dbReference type="NCBI Taxonomy" id="8319"/>
    <lineage>
        <taxon>Eukaryota</taxon>
        <taxon>Metazoa</taxon>
        <taxon>Chordata</taxon>
        <taxon>Craniata</taxon>
        <taxon>Vertebrata</taxon>
        <taxon>Euteleostomi</taxon>
        <taxon>Amphibia</taxon>
        <taxon>Batrachia</taxon>
        <taxon>Caudata</taxon>
        <taxon>Salamandroidea</taxon>
        <taxon>Salamandridae</taxon>
        <taxon>Pleurodelinae</taxon>
        <taxon>Pleurodeles</taxon>
    </lineage>
</organism>
<comment type="caution">
    <text evidence="1">The sequence shown here is derived from an EMBL/GenBank/DDBJ whole genome shotgun (WGS) entry which is preliminary data.</text>
</comment>